<dbReference type="InterPro" id="IPR004465">
    <property type="entry name" value="RNR_NrdI"/>
</dbReference>
<sequence>MKVAYYTIMGNTKFFAEDLPFDLIELDPYTTPQKENDDFVVMIPSYGSGIVDVVADFLDFEDNKSRCKGLIGIGELSYGDDYIQDAKELAKMYDLQIIFDFENDHSQELKDKVTEIIKAL</sequence>
<dbReference type="Pfam" id="PF07972">
    <property type="entry name" value="Flavodoxin_NdrI"/>
    <property type="match status" value="1"/>
</dbReference>
<dbReference type="InterPro" id="IPR029039">
    <property type="entry name" value="Flavoprotein-like_sf"/>
</dbReference>
<organism evidence="1 2">
    <name type="scientific">Spiroplasma chinense</name>
    <dbReference type="NCBI Taxonomy" id="216932"/>
    <lineage>
        <taxon>Bacteria</taxon>
        <taxon>Bacillati</taxon>
        <taxon>Mycoplasmatota</taxon>
        <taxon>Mollicutes</taxon>
        <taxon>Entomoplasmatales</taxon>
        <taxon>Spiroplasmataceae</taxon>
        <taxon>Spiroplasma</taxon>
    </lineage>
</organism>
<evidence type="ECO:0000313" key="2">
    <source>
        <dbReference type="Proteomes" id="UP000323144"/>
    </source>
</evidence>
<keyword evidence="2" id="KW-1185">Reference proteome</keyword>
<accession>A0A5B9Y5V0</accession>
<dbReference type="GO" id="GO:0010181">
    <property type="term" value="F:FMN binding"/>
    <property type="evidence" value="ECO:0007669"/>
    <property type="project" value="InterPro"/>
</dbReference>
<dbReference type="RefSeq" id="WP_166508048.1">
    <property type="nucleotide sequence ID" value="NZ_CP043026.1"/>
</dbReference>
<evidence type="ECO:0000313" key="1">
    <source>
        <dbReference type="EMBL" id="QEH61657.1"/>
    </source>
</evidence>
<dbReference type="SUPFAM" id="SSF52218">
    <property type="entry name" value="Flavoproteins"/>
    <property type="match status" value="1"/>
</dbReference>
<gene>
    <name evidence="1" type="primary">nrdI</name>
    <name evidence="1" type="ORF">SCHIN_v1c04600</name>
</gene>
<name>A0A5B9Y5V0_9MOLU</name>
<dbReference type="Proteomes" id="UP000323144">
    <property type="component" value="Chromosome"/>
</dbReference>
<dbReference type="PANTHER" id="PTHR37297:SF1">
    <property type="entry name" value="PROTEIN NRDI"/>
    <property type="match status" value="1"/>
</dbReference>
<dbReference type="Gene3D" id="3.40.50.360">
    <property type="match status" value="1"/>
</dbReference>
<reference evidence="1 2" key="1">
    <citation type="submission" date="2019-08" db="EMBL/GenBank/DDBJ databases">
        <title>Complete genome sequence of Spiroplasma chinense CCH (DSM 19755).</title>
        <authorList>
            <person name="Shen H.-Y."/>
            <person name="Lin Y.-C."/>
            <person name="Chou L."/>
            <person name="Kuo C.-H."/>
        </authorList>
    </citation>
    <scope>NUCLEOTIDE SEQUENCE [LARGE SCALE GENOMIC DNA]</scope>
    <source>
        <strain evidence="1 2">CCH</strain>
    </source>
</reference>
<dbReference type="AlphaFoldDB" id="A0A5B9Y5V0"/>
<protein>
    <submittedName>
        <fullName evidence="1">Protein involved in ribonucleotide reduction</fullName>
    </submittedName>
</protein>
<dbReference type="KEGG" id="schi:SCHIN_v1c04600"/>
<proteinExistence type="predicted"/>
<dbReference type="PANTHER" id="PTHR37297">
    <property type="entry name" value="PROTEIN NRDI"/>
    <property type="match status" value="1"/>
</dbReference>
<dbReference type="EMBL" id="CP043026">
    <property type="protein sequence ID" value="QEH61657.1"/>
    <property type="molecule type" value="Genomic_DNA"/>
</dbReference>